<dbReference type="Proteomes" id="UP000777935">
    <property type="component" value="Unassembled WGS sequence"/>
</dbReference>
<keyword evidence="2" id="KW-1003">Cell membrane</keyword>
<feature type="transmembrane region" description="Helical" evidence="6">
    <location>
        <begin position="143"/>
        <end position="162"/>
    </location>
</feature>
<comment type="subcellular location">
    <subcellularLocation>
        <location evidence="1">Cell membrane</location>
        <topology evidence="1">Multi-pass membrane protein</topology>
    </subcellularLocation>
</comment>
<dbReference type="PANTHER" id="PTHR30086">
    <property type="entry name" value="ARGININE EXPORTER PROTEIN ARGO"/>
    <property type="match status" value="1"/>
</dbReference>
<feature type="transmembrane region" description="Helical" evidence="6">
    <location>
        <begin position="111"/>
        <end position="131"/>
    </location>
</feature>
<dbReference type="RefSeq" id="WP_174137553.1">
    <property type="nucleotide sequence ID" value="NZ_JABUFE010000004.1"/>
</dbReference>
<keyword evidence="4 6" id="KW-1133">Transmembrane helix</keyword>
<proteinExistence type="predicted"/>
<feature type="transmembrane region" description="Helical" evidence="6">
    <location>
        <begin position="183"/>
        <end position="204"/>
    </location>
</feature>
<evidence type="ECO:0000256" key="1">
    <source>
        <dbReference type="ARBA" id="ARBA00004651"/>
    </source>
</evidence>
<accession>A0ABX2IX05</accession>
<comment type="caution">
    <text evidence="7">The sequence shown here is derived from an EMBL/GenBank/DDBJ whole genome shotgun (WGS) entry which is preliminary data.</text>
</comment>
<feature type="transmembrane region" description="Helical" evidence="6">
    <location>
        <begin position="71"/>
        <end position="90"/>
    </location>
</feature>
<evidence type="ECO:0000256" key="3">
    <source>
        <dbReference type="ARBA" id="ARBA00022692"/>
    </source>
</evidence>
<keyword evidence="3 6" id="KW-0812">Transmembrane</keyword>
<keyword evidence="5 6" id="KW-0472">Membrane</keyword>
<evidence type="ECO:0000313" key="8">
    <source>
        <dbReference type="Proteomes" id="UP000777935"/>
    </source>
</evidence>
<evidence type="ECO:0000313" key="7">
    <source>
        <dbReference type="EMBL" id="NSX54984.1"/>
    </source>
</evidence>
<evidence type="ECO:0000256" key="6">
    <source>
        <dbReference type="SAM" id="Phobius"/>
    </source>
</evidence>
<dbReference type="Pfam" id="PF01810">
    <property type="entry name" value="LysE"/>
    <property type="match status" value="1"/>
</dbReference>
<name>A0ABX2IX05_9RHOB</name>
<reference evidence="7 8" key="1">
    <citation type="submission" date="2020-06" db="EMBL/GenBank/DDBJ databases">
        <title>Sulfitobacter algicola sp. nov., isolated from green algae.</title>
        <authorList>
            <person name="Wang C."/>
        </authorList>
    </citation>
    <scope>NUCLEOTIDE SEQUENCE [LARGE SCALE GENOMIC DNA]</scope>
    <source>
        <strain evidence="7 8">1151</strain>
    </source>
</reference>
<protein>
    <submittedName>
        <fullName evidence="7">LysE family translocator</fullName>
    </submittedName>
</protein>
<keyword evidence="8" id="KW-1185">Reference proteome</keyword>
<organism evidence="7 8">
    <name type="scientific">Parasulfitobacter algicola</name>
    <dbReference type="NCBI Taxonomy" id="2614809"/>
    <lineage>
        <taxon>Bacteria</taxon>
        <taxon>Pseudomonadati</taxon>
        <taxon>Pseudomonadota</taxon>
        <taxon>Alphaproteobacteria</taxon>
        <taxon>Rhodobacterales</taxon>
        <taxon>Roseobacteraceae</taxon>
        <taxon>Parasulfitobacter</taxon>
    </lineage>
</organism>
<evidence type="ECO:0000256" key="5">
    <source>
        <dbReference type="ARBA" id="ARBA00023136"/>
    </source>
</evidence>
<feature type="transmembrane region" description="Helical" evidence="6">
    <location>
        <begin position="42"/>
        <end position="65"/>
    </location>
</feature>
<dbReference type="InterPro" id="IPR001123">
    <property type="entry name" value="LeuE-type"/>
</dbReference>
<dbReference type="PANTHER" id="PTHR30086:SF19">
    <property type="entry name" value="THREONINE EFFLUX PROTEIN"/>
    <property type="match status" value="1"/>
</dbReference>
<dbReference type="EMBL" id="JABUFE010000004">
    <property type="protein sequence ID" value="NSX54984.1"/>
    <property type="molecule type" value="Genomic_DNA"/>
</dbReference>
<evidence type="ECO:0000256" key="2">
    <source>
        <dbReference type="ARBA" id="ARBA00022475"/>
    </source>
</evidence>
<sequence length="206" mass="21547">MIDITGLIAIAGAFFIVTVSPGPATIAVATVSMSSGGKNGQIFGLGLSFGLASWGLVAATGMGAVLQGSNYLLTALKLLGGVYLLWLAYQSGRSAVQKVTIEQKIDANGRWFIRGLFLNLSNPKAVVAWMAALSMGMDKGDAAGQIVTALVICIGLGFLNYAGYALAFSRSQVMKGYRRFRRLIDGVVAGLFTLAGIGLIRSAFSR</sequence>
<evidence type="ECO:0000256" key="4">
    <source>
        <dbReference type="ARBA" id="ARBA00022989"/>
    </source>
</evidence>
<gene>
    <name evidence="7" type="ORF">HRQ87_09235</name>
</gene>
<feature type="transmembrane region" description="Helical" evidence="6">
    <location>
        <begin position="6"/>
        <end position="30"/>
    </location>
</feature>